<keyword evidence="3 6" id="KW-0812">Transmembrane</keyword>
<evidence type="ECO:0000256" key="4">
    <source>
        <dbReference type="ARBA" id="ARBA00022989"/>
    </source>
</evidence>
<dbReference type="PANTHER" id="PTHR23128:SF132">
    <property type="entry name" value="SERPENTINE RECEPTOR, CLASS E (EPSILON)-RELATED"/>
    <property type="match status" value="1"/>
</dbReference>
<name>A0AA36D5A8_9BILA</name>
<evidence type="ECO:0000256" key="5">
    <source>
        <dbReference type="ARBA" id="ARBA00023136"/>
    </source>
</evidence>
<feature type="non-terminal residue" evidence="7">
    <location>
        <position position="1"/>
    </location>
</feature>
<gene>
    <name evidence="7" type="ORF">MSPICULIGERA_LOCUS18573</name>
</gene>
<feature type="transmembrane region" description="Helical" evidence="6">
    <location>
        <begin position="151"/>
        <end position="176"/>
    </location>
</feature>
<feature type="transmembrane region" description="Helical" evidence="6">
    <location>
        <begin position="188"/>
        <end position="207"/>
    </location>
</feature>
<dbReference type="Proteomes" id="UP001177023">
    <property type="component" value="Unassembled WGS sequence"/>
</dbReference>
<evidence type="ECO:0000256" key="6">
    <source>
        <dbReference type="SAM" id="Phobius"/>
    </source>
</evidence>
<dbReference type="GO" id="GO:0007606">
    <property type="term" value="P:sensory perception of chemical stimulus"/>
    <property type="evidence" value="ECO:0007669"/>
    <property type="project" value="InterPro"/>
</dbReference>
<dbReference type="PANTHER" id="PTHR23128">
    <property type="entry name" value="SERPENTINE RECEPTOR, CLASS E (EPSILON)-RELATED"/>
    <property type="match status" value="1"/>
</dbReference>
<organism evidence="7 8">
    <name type="scientific">Mesorhabditis spiculigera</name>
    <dbReference type="NCBI Taxonomy" id="96644"/>
    <lineage>
        <taxon>Eukaryota</taxon>
        <taxon>Metazoa</taxon>
        <taxon>Ecdysozoa</taxon>
        <taxon>Nematoda</taxon>
        <taxon>Chromadorea</taxon>
        <taxon>Rhabditida</taxon>
        <taxon>Rhabditina</taxon>
        <taxon>Rhabditomorpha</taxon>
        <taxon>Rhabditoidea</taxon>
        <taxon>Rhabditidae</taxon>
        <taxon>Mesorhabditinae</taxon>
        <taxon>Mesorhabditis</taxon>
    </lineage>
</organism>
<comment type="subcellular location">
    <subcellularLocation>
        <location evidence="1">Membrane</location>
        <topology evidence="1">Multi-pass membrane protein</topology>
    </subcellularLocation>
</comment>
<keyword evidence="4 6" id="KW-1133">Transmembrane helix</keyword>
<proteinExistence type="inferred from homology"/>
<dbReference type="EMBL" id="CATQJA010002659">
    <property type="protein sequence ID" value="CAJ0580375.1"/>
    <property type="molecule type" value="Genomic_DNA"/>
</dbReference>
<protein>
    <submittedName>
        <fullName evidence="7">Uncharacterized protein</fullName>
    </submittedName>
</protein>
<feature type="transmembrane region" description="Helical" evidence="6">
    <location>
        <begin position="108"/>
        <end position="131"/>
    </location>
</feature>
<dbReference type="InterPro" id="IPR004151">
    <property type="entry name" value="7TM_GPCR_serpentine_rcpt_Sre"/>
</dbReference>
<reference evidence="7" key="1">
    <citation type="submission" date="2023-06" db="EMBL/GenBank/DDBJ databases">
        <authorList>
            <person name="Delattre M."/>
        </authorList>
    </citation>
    <scope>NUCLEOTIDE SEQUENCE</scope>
    <source>
        <strain evidence="7">AF72</strain>
    </source>
</reference>
<sequence>MYYFSKDFQSPYMMSQFCEARNREDLSFTIYVYFVTAIEFISLIITFLLYIPFIRILLHTAQFHENLRRIFLLIALIFQLNFICRTILVLYEFDVIRLTGWFRDDFPFMVACFLRYYLAITGMGCVAKILIERVCASKFIEDYEHTKRSYIFSVVLVINVTLGCTIATSIGFLVAIDEESLYRFLINFFLPFCGLLFICHGLAYFYLNTFNVKLLKELSAGVVGKRGYNLSMRFQVDENIKAIKLLNRVIIWMTFYGIATALVGTLHFAVLEEKNLWLGCFIEVWISGYVAFFLFICLWAVSEWRREFYAYFRNLFGTVQTGKVKPIIHDMVAESNEYFNYYKNEW</sequence>
<feature type="transmembrane region" description="Helical" evidence="6">
    <location>
        <begin position="249"/>
        <end position="270"/>
    </location>
</feature>
<comment type="similarity">
    <text evidence="2">Belongs to the nematode receptor-like protein sre family.</text>
</comment>
<dbReference type="GO" id="GO:0016020">
    <property type="term" value="C:membrane"/>
    <property type="evidence" value="ECO:0007669"/>
    <property type="project" value="UniProtKB-SubCell"/>
</dbReference>
<feature type="transmembrane region" description="Helical" evidence="6">
    <location>
        <begin position="70"/>
        <end position="88"/>
    </location>
</feature>
<evidence type="ECO:0000256" key="2">
    <source>
        <dbReference type="ARBA" id="ARBA00006803"/>
    </source>
</evidence>
<dbReference type="Pfam" id="PF03125">
    <property type="entry name" value="Sre"/>
    <property type="match status" value="1"/>
</dbReference>
<dbReference type="AlphaFoldDB" id="A0AA36D5A8"/>
<keyword evidence="8" id="KW-1185">Reference proteome</keyword>
<feature type="transmembrane region" description="Helical" evidence="6">
    <location>
        <begin position="276"/>
        <end position="301"/>
    </location>
</feature>
<evidence type="ECO:0000313" key="8">
    <source>
        <dbReference type="Proteomes" id="UP001177023"/>
    </source>
</evidence>
<accession>A0AA36D5A8</accession>
<evidence type="ECO:0000256" key="3">
    <source>
        <dbReference type="ARBA" id="ARBA00022692"/>
    </source>
</evidence>
<evidence type="ECO:0000313" key="7">
    <source>
        <dbReference type="EMBL" id="CAJ0580375.1"/>
    </source>
</evidence>
<comment type="caution">
    <text evidence="7">The sequence shown here is derived from an EMBL/GenBank/DDBJ whole genome shotgun (WGS) entry which is preliminary data.</text>
</comment>
<evidence type="ECO:0000256" key="1">
    <source>
        <dbReference type="ARBA" id="ARBA00004141"/>
    </source>
</evidence>
<feature type="transmembrane region" description="Helical" evidence="6">
    <location>
        <begin position="30"/>
        <end position="58"/>
    </location>
</feature>
<keyword evidence="5 6" id="KW-0472">Membrane</keyword>